<reference evidence="1" key="1">
    <citation type="submission" date="2022-04" db="EMBL/GenBank/DDBJ databases">
        <title>Genome of the entomopathogenic fungus Entomophthora muscae.</title>
        <authorList>
            <person name="Elya C."/>
            <person name="Lovett B.R."/>
            <person name="Lee E."/>
            <person name="Macias A.M."/>
            <person name="Hajek A.E."/>
            <person name="De Bivort B.L."/>
            <person name="Kasson M.T."/>
            <person name="De Fine Licht H.H."/>
            <person name="Stajich J.E."/>
        </authorList>
    </citation>
    <scope>NUCLEOTIDE SEQUENCE</scope>
    <source>
        <strain evidence="1">Berkeley</strain>
    </source>
</reference>
<dbReference type="EMBL" id="QTSX02003170">
    <property type="protein sequence ID" value="KAJ9071539.1"/>
    <property type="molecule type" value="Genomic_DNA"/>
</dbReference>
<accession>A0ACC2TA63</accession>
<dbReference type="Proteomes" id="UP001165960">
    <property type="component" value="Unassembled WGS sequence"/>
</dbReference>
<keyword evidence="2" id="KW-1185">Reference proteome</keyword>
<protein>
    <submittedName>
        <fullName evidence="1">Uncharacterized protein</fullName>
    </submittedName>
</protein>
<organism evidence="1 2">
    <name type="scientific">Entomophthora muscae</name>
    <dbReference type="NCBI Taxonomy" id="34485"/>
    <lineage>
        <taxon>Eukaryota</taxon>
        <taxon>Fungi</taxon>
        <taxon>Fungi incertae sedis</taxon>
        <taxon>Zoopagomycota</taxon>
        <taxon>Entomophthoromycotina</taxon>
        <taxon>Entomophthoromycetes</taxon>
        <taxon>Entomophthorales</taxon>
        <taxon>Entomophthoraceae</taxon>
        <taxon>Entomophthora</taxon>
    </lineage>
</organism>
<name>A0ACC2TA63_9FUNG</name>
<proteinExistence type="predicted"/>
<comment type="caution">
    <text evidence="1">The sequence shown here is derived from an EMBL/GenBank/DDBJ whole genome shotgun (WGS) entry which is preliminary data.</text>
</comment>
<evidence type="ECO:0000313" key="1">
    <source>
        <dbReference type="EMBL" id="KAJ9071539.1"/>
    </source>
</evidence>
<evidence type="ECO:0000313" key="2">
    <source>
        <dbReference type="Proteomes" id="UP001165960"/>
    </source>
</evidence>
<gene>
    <name evidence="1" type="ORF">DSO57_1035920</name>
</gene>
<sequence>MYLTVVAQEKFLQRKKNQQMALPTSQRRYKEGQDIPIGYTVFKNICVPTKQYNYLSTQGVLNTPLVQDVVNATIHHVLILPLLGYFEDKSLFFAFALQNEAGSGLGNTIVQFPDPVQLTCPTHACGD</sequence>